<dbReference type="InterPro" id="IPR041462">
    <property type="entry name" value="Bact_A2M_MG6"/>
</dbReference>
<dbReference type="Pfam" id="PF21142">
    <property type="entry name" value="A2M_bMG2"/>
    <property type="match status" value="1"/>
</dbReference>
<keyword evidence="8" id="KW-1185">Reference proteome</keyword>
<dbReference type="InterPro" id="IPR008930">
    <property type="entry name" value="Terpenoid_cyclase/PrenylTrfase"/>
</dbReference>
<dbReference type="SUPFAM" id="SSF48239">
    <property type="entry name" value="Terpenoid cyclases/Protein prenyltransferases"/>
    <property type="match status" value="1"/>
</dbReference>
<dbReference type="Pfam" id="PF17962">
    <property type="entry name" value="bMG6"/>
    <property type="match status" value="1"/>
</dbReference>
<keyword evidence="2 4" id="KW-0732">Signal</keyword>
<evidence type="ECO:0000259" key="6">
    <source>
        <dbReference type="SMART" id="SM01360"/>
    </source>
</evidence>
<dbReference type="Proteomes" id="UP000191931">
    <property type="component" value="Unassembled WGS sequence"/>
</dbReference>
<dbReference type="Gene3D" id="2.60.40.1930">
    <property type="match status" value="1"/>
</dbReference>
<dbReference type="InterPro" id="IPR011625">
    <property type="entry name" value="A2M_N_BRD"/>
</dbReference>
<reference evidence="7 8" key="1">
    <citation type="submission" date="2017-03" db="EMBL/GenBank/DDBJ databases">
        <authorList>
            <person name="Afonso C.L."/>
            <person name="Miller P.J."/>
            <person name="Scott M.A."/>
            <person name="Spackman E."/>
            <person name="Goraichik I."/>
            <person name="Dimitrov K.M."/>
            <person name="Suarez D.L."/>
            <person name="Swayne D.E."/>
        </authorList>
    </citation>
    <scope>NUCLEOTIDE SEQUENCE [LARGE SCALE GENOMIC DNA]</scope>
    <source>
        <strain evidence="7">PRJEB14757</strain>
    </source>
</reference>
<dbReference type="InterPro" id="IPR026284">
    <property type="entry name" value="A2MG_proteobact"/>
</dbReference>
<name>A0A1W1HIK2_9BACT</name>
<keyword evidence="7" id="KW-0449">Lipoprotein</keyword>
<dbReference type="GO" id="GO:0005615">
    <property type="term" value="C:extracellular space"/>
    <property type="evidence" value="ECO:0007669"/>
    <property type="project" value="InterPro"/>
</dbReference>
<dbReference type="InterPro" id="IPR011626">
    <property type="entry name" value="Alpha-macroglobulin_TED"/>
</dbReference>
<dbReference type="InterPro" id="IPR041246">
    <property type="entry name" value="Bact_MG10"/>
</dbReference>
<dbReference type="EMBL" id="FWEV01000307">
    <property type="protein sequence ID" value="SLM32331.1"/>
    <property type="molecule type" value="Genomic_DNA"/>
</dbReference>
<dbReference type="PIRSF" id="PIRSF038980">
    <property type="entry name" value="A2M_bac"/>
    <property type="match status" value="1"/>
</dbReference>
<sequence>MKKAVVITLFFLTTFLVAVNGYSKASMTAAGINYSSGNVENSNIENSTSKIAESAVEPLEVQFAAQQTVGDTNAIALTFSLPLDTTQNFDSYFSLFKDDGIAVEGGWVLSDDPNVIYFSNIEPGTAYTIKVHKGLKGLSGAFLKNSAEFNVKTRPVEPMIAFGSTGFILASKLVKGLPVNSVNIDKADIDFFRVKEKSINDFFNDFARNSNIAYYMSDELNKITDLVYSGRWDLDIKKDLRTEVNIPVTHIEQLKKPGVYVAVLKGAGIYEYNYSFTWFTISDLGVHARRYENELQVHIQSLETAKPLSDILVEAYDKKGLRIVQVKTNTIGLASMRGDLQQLYYIIARNKSHISLLKMDVPAMDLSEFKAATEPFKAMDLFVYGPRDLYRPGETVVMDALLRKHDGEIMAALPVSARVFRPDGRMASEFTIKSSHPGYYHHEYSLPSDALTGSWRIDFNHAGNALKPYFFTVAEFLPERMKLIIDNPEFLSDDSDNSDEQKSGYTIDEQSNEKSVKKVEDRKIQGDILGKNDPLFIALQGDYLYGAPASGSMVDASLSLVPAREIFPEKWPGYEAGDITENLRQTFKSDKTILDDNGKGLLKIPNQWSSIKSPAWLTANASLYESGGRAVVRSRSWRVWPADSLLAIRSLADDGKDDDDATDSGEAQSIANGRKKNSKKDHVYQVKSDSVAGFEVISLDRAGQRVAASGIKALLIREHRDYYWEYKNGSWKWQFTRQFYPVERFSVDIPHDGSAMVNVSVKWGGYRLELTHPETGLVTSFPIWAGWRYGKGGWSEAGEDVAGRPDRISISLDKPSYYPGDIAKVMVKAPEGGSGYLFVEAETNLLTRSITVPPEGKVFEIEIEPDWKRHDIYVSALVVRPGEVNIKALPKRSVGLIHLPIDRNARKISLDIEIPDKIEPDQFVDIPVSVFMNKKPKEKIWVTLAAVDVGILNLTEFETPSPWSHFFQPRKYGVELHDLYQKLIETGDGAWASQRFGGDAPKLSRGGDRPSTDVQIVALYSKAIPVDGNGVANFRFHIPDFNGSLRFMAVAHGSDIFGSAEKEVVVAAPLVVQISMPRFLSMGDRSQVMIDLHNLSGVFQDLDLLIETTEPLKPLGATSHHLKIANNQRESVTLPVMAEQKVGRAIIQCKIDGIVRHAKADLKDVDKIVNALNSGNLGAENLNSANQEHVANRRVMVKKWFLETRPAYPAVTETWRKSLKPSEIFSIGSGDIDSFPVGNGSPDAFVGLIKDTITVSAAINSTPPINVSDHVRYLNAYPYGCLEQTTSGIYPHVIMNSSDIKSLGIASQSDRERTEKIILGIQRLVEKQKSTGGFGLWNADSQEDFWLSAYVTDFLINARQAGYEVPLGPLSKALDRLLVYVRRGQTVRPHFDDDNGHYNAAVRAYSAMVLARVQSLTLGDARSVYRAVKDKIRGSLGLVQAGIALYLAGDANLAMEAFQRALDSERNERLYYGDYGSNLRDAAFSFYLLSNYAPDYGEKSRFIMKVFDELHQRKWLSTQERNTLVMAGISAMKNNRKEWQAKIKAGARMLSLKGNKLKQIVSSKGESANGFTLANIGSSDLFIDVAMNGYPKEKPKVENLGATLKRRYLDPSGKPLPASTFYINALPEDALRSGRRMIVELQFDCDQDMSDAIVTDLLPACLELEDPSLNGRSTIGDVVVDEKSIATWHDEFVIKHREYRDDRFAAAVDVDAGKKYRLFYSVVVVTPGEFFVPPPLIEDMYRPYIRGVGDALPLMPVAGVK</sequence>
<evidence type="ECO:0000256" key="3">
    <source>
        <dbReference type="SAM" id="MobiDB-lite"/>
    </source>
</evidence>
<dbReference type="RefSeq" id="WP_186441164.1">
    <property type="nucleotide sequence ID" value="NZ_LT828542.1"/>
</dbReference>
<feature type="domain" description="Alpha-2-macroglobulin bait region" evidence="5">
    <location>
        <begin position="808"/>
        <end position="954"/>
    </location>
</feature>
<dbReference type="Pfam" id="PF07678">
    <property type="entry name" value="TED_complement"/>
    <property type="match status" value="1"/>
</dbReference>
<dbReference type="PANTHER" id="PTHR40094">
    <property type="entry name" value="ALPHA-2-MACROGLOBULIN HOMOLOG"/>
    <property type="match status" value="1"/>
</dbReference>
<evidence type="ECO:0000313" key="8">
    <source>
        <dbReference type="Proteomes" id="UP000191931"/>
    </source>
</evidence>
<dbReference type="GO" id="GO:0004866">
    <property type="term" value="F:endopeptidase inhibitor activity"/>
    <property type="evidence" value="ECO:0007669"/>
    <property type="project" value="InterPro"/>
</dbReference>
<proteinExistence type="inferred from homology"/>
<dbReference type="CDD" id="cd02891">
    <property type="entry name" value="A2M_like"/>
    <property type="match status" value="1"/>
</dbReference>
<dbReference type="SMART" id="SM01359">
    <property type="entry name" value="A2M_N_2"/>
    <property type="match status" value="1"/>
</dbReference>
<protein>
    <submittedName>
        <fullName evidence="7">Putative Uncharacterized lipoprotein yfhM</fullName>
    </submittedName>
</protein>
<dbReference type="PANTHER" id="PTHR40094:SF1">
    <property type="entry name" value="UBIQUITIN DOMAIN-CONTAINING PROTEIN"/>
    <property type="match status" value="1"/>
</dbReference>
<evidence type="ECO:0000256" key="1">
    <source>
        <dbReference type="ARBA" id="ARBA00010556"/>
    </source>
</evidence>
<feature type="signal peptide" evidence="4">
    <location>
        <begin position="1"/>
        <end position="18"/>
    </location>
</feature>
<dbReference type="SMART" id="SM01360">
    <property type="entry name" value="A2M"/>
    <property type="match status" value="1"/>
</dbReference>
<accession>A0A1W1HIK2</accession>
<evidence type="ECO:0000256" key="2">
    <source>
        <dbReference type="ARBA" id="ARBA00022729"/>
    </source>
</evidence>
<dbReference type="InterPro" id="IPR002890">
    <property type="entry name" value="MG2"/>
</dbReference>
<evidence type="ECO:0000313" key="7">
    <source>
        <dbReference type="EMBL" id="SLM32331.1"/>
    </source>
</evidence>
<evidence type="ECO:0000256" key="4">
    <source>
        <dbReference type="SAM" id="SignalP"/>
    </source>
</evidence>
<dbReference type="InterPro" id="IPR047565">
    <property type="entry name" value="Alpha-macroglob_thiol-ester_cl"/>
</dbReference>
<dbReference type="Pfam" id="PF17972">
    <property type="entry name" value="bMG5"/>
    <property type="match status" value="1"/>
</dbReference>
<dbReference type="Pfam" id="PF00207">
    <property type="entry name" value="A2M"/>
    <property type="match status" value="1"/>
</dbReference>
<organism evidence="7 8">
    <name type="scientific">Desulfamplus magnetovallimortis</name>
    <dbReference type="NCBI Taxonomy" id="1246637"/>
    <lineage>
        <taxon>Bacteria</taxon>
        <taxon>Pseudomonadati</taxon>
        <taxon>Thermodesulfobacteriota</taxon>
        <taxon>Desulfobacteria</taxon>
        <taxon>Desulfobacterales</taxon>
        <taxon>Desulfobacteraceae</taxon>
        <taxon>Desulfamplus</taxon>
    </lineage>
</organism>
<dbReference type="Gene3D" id="1.50.10.20">
    <property type="match status" value="1"/>
</dbReference>
<dbReference type="Pfam" id="PF11974">
    <property type="entry name" value="bMG3"/>
    <property type="match status" value="1"/>
</dbReference>
<feature type="domain" description="Alpha-2-macroglobulin" evidence="6">
    <location>
        <begin position="1017"/>
        <end position="1106"/>
    </location>
</feature>
<dbReference type="InterPro" id="IPR021868">
    <property type="entry name" value="Alpha_2_Macroglob_MG3"/>
</dbReference>
<dbReference type="Pfam" id="PF01835">
    <property type="entry name" value="MG2"/>
    <property type="match status" value="1"/>
</dbReference>
<dbReference type="InterPro" id="IPR041203">
    <property type="entry name" value="Bact_A2M_MG5"/>
</dbReference>
<dbReference type="SMART" id="SM01419">
    <property type="entry name" value="Thiol-ester_cl"/>
    <property type="match status" value="1"/>
</dbReference>
<dbReference type="InterPro" id="IPR001599">
    <property type="entry name" value="Macroglobln_a2"/>
</dbReference>
<comment type="similarity">
    <text evidence="1">Belongs to the protease inhibitor I39 (alpha-2-macroglobulin) family. Bacterial alpha-2-macroglobulin subfamily.</text>
</comment>
<gene>
    <name evidence="7" type="ORF">MTBBW1_630025</name>
</gene>
<feature type="region of interest" description="Disordered" evidence="3">
    <location>
        <begin position="655"/>
        <end position="676"/>
    </location>
</feature>
<feature type="region of interest" description="Disordered" evidence="3">
    <location>
        <begin position="492"/>
        <end position="519"/>
    </location>
</feature>
<dbReference type="InterPro" id="IPR040639">
    <property type="entry name" value="A2MG_MG1"/>
</dbReference>
<feature type="chain" id="PRO_5012484072" evidence="4">
    <location>
        <begin position="19"/>
        <end position="1761"/>
    </location>
</feature>
<dbReference type="Pfam" id="PF07703">
    <property type="entry name" value="A2M_BRD"/>
    <property type="match status" value="1"/>
</dbReference>
<dbReference type="STRING" id="1246637.MTBBW1_630025"/>
<dbReference type="InterPro" id="IPR051802">
    <property type="entry name" value="YfhM-like"/>
</dbReference>
<evidence type="ECO:0000259" key="5">
    <source>
        <dbReference type="SMART" id="SM01359"/>
    </source>
</evidence>
<dbReference type="Pfam" id="PF17970">
    <property type="entry name" value="bMG1"/>
    <property type="match status" value="1"/>
</dbReference>
<dbReference type="InterPro" id="IPR049120">
    <property type="entry name" value="A2M_bMG2"/>
</dbReference>
<dbReference type="Pfam" id="PF17973">
    <property type="entry name" value="bMG10"/>
    <property type="match status" value="1"/>
</dbReference>